<dbReference type="GO" id="GO:0004037">
    <property type="term" value="F:allantoicase activity"/>
    <property type="evidence" value="ECO:0007669"/>
    <property type="project" value="UniProtKB-EC"/>
</dbReference>
<dbReference type="Proteomes" id="UP001601992">
    <property type="component" value="Unassembled WGS sequence"/>
</dbReference>
<protein>
    <recommendedName>
        <fullName evidence="2">Probable allantoicase</fullName>
        <ecNumber evidence="2">3.5.3.4</ecNumber>
    </recommendedName>
    <alternativeName>
        <fullName evidence="2">Allantoate amidinohydrolase</fullName>
    </alternativeName>
</protein>
<reference evidence="4 5" key="1">
    <citation type="submission" date="2024-10" db="EMBL/GenBank/DDBJ databases">
        <title>The Natural Products Discovery Center: Release of the First 8490 Sequenced Strains for Exploring Actinobacteria Biosynthetic Diversity.</title>
        <authorList>
            <person name="Kalkreuter E."/>
            <person name="Kautsar S.A."/>
            <person name="Yang D."/>
            <person name="Bader C.D."/>
            <person name="Teijaro C.N."/>
            <person name="Fluegel L."/>
            <person name="Davis C.M."/>
            <person name="Simpson J.R."/>
            <person name="Lauterbach L."/>
            <person name="Steele A.D."/>
            <person name="Gui C."/>
            <person name="Meng S."/>
            <person name="Li G."/>
            <person name="Viehrig K."/>
            <person name="Ye F."/>
            <person name="Su P."/>
            <person name="Kiefer A.F."/>
            <person name="Nichols A."/>
            <person name="Cepeda A.J."/>
            <person name="Yan W."/>
            <person name="Fan B."/>
            <person name="Jiang Y."/>
            <person name="Adhikari A."/>
            <person name="Zheng C.-J."/>
            <person name="Schuster L."/>
            <person name="Cowan T.M."/>
            <person name="Smanski M.J."/>
            <person name="Chevrette M.G."/>
            <person name="De Carvalho L.P.S."/>
            <person name="Shen B."/>
        </authorList>
    </citation>
    <scope>NUCLEOTIDE SEQUENCE [LARGE SCALE GENOMIC DNA]</scope>
    <source>
        <strain evidence="4 5">NPDC002593</strain>
    </source>
</reference>
<dbReference type="NCBIfam" id="TIGR02961">
    <property type="entry name" value="allantoicase"/>
    <property type="match status" value="1"/>
</dbReference>
<keyword evidence="2 4" id="KW-0378">Hydrolase</keyword>
<evidence type="ECO:0000256" key="2">
    <source>
        <dbReference type="HAMAP-Rule" id="MF_00813"/>
    </source>
</evidence>
<feature type="domain" description="Allantoicase" evidence="3">
    <location>
        <begin position="187"/>
        <end position="316"/>
    </location>
</feature>
<dbReference type="SUPFAM" id="SSF49785">
    <property type="entry name" value="Galactose-binding domain-like"/>
    <property type="match status" value="2"/>
</dbReference>
<comment type="similarity">
    <text evidence="1 2">Belongs to the allantoicase family.</text>
</comment>
<organism evidence="4 5">
    <name type="scientific">Nocardia jiangxiensis</name>
    <dbReference type="NCBI Taxonomy" id="282685"/>
    <lineage>
        <taxon>Bacteria</taxon>
        <taxon>Bacillati</taxon>
        <taxon>Actinomycetota</taxon>
        <taxon>Actinomycetes</taxon>
        <taxon>Mycobacteriales</taxon>
        <taxon>Nocardiaceae</taxon>
        <taxon>Nocardia</taxon>
    </lineage>
</organism>
<dbReference type="InterPro" id="IPR005164">
    <property type="entry name" value="Allantoicase"/>
</dbReference>
<sequence length="339" mass="36816">MSDWSQLPDLAARHSGGSVVAANDEFFAERENLVTDEPPVHRPHTFNAKGQVYDGWETRRRRDGSPGPDWALIRLGIAGVPAGIVVDTAHFVGNYPPHVSIDGCGVPGHPSAAQLLEADWHTLVPVSPVEGDTRNSFEVTTDRRITHVRVNMHPDGGIARVRVHGSAVPDPQWIDDIPFDLAALHHGGRVAACSDGFFSPPNNMLQQGISRFMADGWEMRRRRDGGNDWATVALAAEAIPAVLEVDTTHYKGNAPARISLDGYTADGELIGLLPPVALQPDAPHRFRLDTDTPVDQVRLNVFPDGGIARLRLFGRITPAGRASLETRFAATTSVPETQE</sequence>
<dbReference type="EC" id="3.5.3.4" evidence="2"/>
<comment type="caution">
    <text evidence="4">The sequence shown here is derived from an EMBL/GenBank/DDBJ whole genome shotgun (WGS) entry which is preliminary data.</text>
</comment>
<keyword evidence="5" id="KW-1185">Reference proteome</keyword>
<dbReference type="PANTHER" id="PTHR12045:SF3">
    <property type="entry name" value="INACTIVE ALLANTOICASE-RELATED"/>
    <property type="match status" value="1"/>
</dbReference>
<evidence type="ECO:0000313" key="5">
    <source>
        <dbReference type="Proteomes" id="UP001601992"/>
    </source>
</evidence>
<dbReference type="EMBL" id="JBIAQY010000017">
    <property type="protein sequence ID" value="MFF3573195.1"/>
    <property type="molecule type" value="Genomic_DNA"/>
</dbReference>
<proteinExistence type="inferred from homology"/>
<feature type="domain" description="Allantoicase" evidence="3">
    <location>
        <begin position="16"/>
        <end position="167"/>
    </location>
</feature>
<evidence type="ECO:0000313" key="4">
    <source>
        <dbReference type="EMBL" id="MFF3573195.1"/>
    </source>
</evidence>
<dbReference type="PIRSF" id="PIRSF016516">
    <property type="entry name" value="Allantoicase"/>
    <property type="match status" value="1"/>
</dbReference>
<evidence type="ECO:0000259" key="3">
    <source>
        <dbReference type="Pfam" id="PF03561"/>
    </source>
</evidence>
<dbReference type="PANTHER" id="PTHR12045">
    <property type="entry name" value="ALLANTOICASE"/>
    <property type="match status" value="1"/>
</dbReference>
<dbReference type="InterPro" id="IPR008979">
    <property type="entry name" value="Galactose-bd-like_sf"/>
</dbReference>
<comment type="pathway">
    <text evidence="2">Nitrogen metabolism; (S)-allantoin degradation; (S)-ureidoglycolate from allantoate (aminidohydrolase route): step 1/1.</text>
</comment>
<evidence type="ECO:0000256" key="1">
    <source>
        <dbReference type="ARBA" id="ARBA00009242"/>
    </source>
</evidence>
<gene>
    <name evidence="2 4" type="primary">alc</name>
    <name evidence="4" type="ORF">ACFYXQ_36085</name>
</gene>
<dbReference type="RefSeq" id="WP_387406321.1">
    <property type="nucleotide sequence ID" value="NZ_JBIAQY010000017.1"/>
</dbReference>
<keyword evidence="2" id="KW-0659">Purine metabolism</keyword>
<comment type="catalytic activity">
    <reaction evidence="2">
        <text>allantoate + H2O = (S)-ureidoglycolate + urea</text>
        <dbReference type="Rhea" id="RHEA:11016"/>
        <dbReference type="ChEBI" id="CHEBI:15377"/>
        <dbReference type="ChEBI" id="CHEBI:16199"/>
        <dbReference type="ChEBI" id="CHEBI:17536"/>
        <dbReference type="ChEBI" id="CHEBI:57296"/>
        <dbReference type="EC" id="3.5.3.4"/>
    </reaction>
</comment>
<name>A0ABW6SA54_9NOCA</name>
<accession>A0ABW6SA54</accession>
<dbReference type="InterPro" id="IPR015908">
    <property type="entry name" value="Allantoicase_dom"/>
</dbReference>
<dbReference type="Pfam" id="PF03561">
    <property type="entry name" value="Allantoicase"/>
    <property type="match status" value="2"/>
</dbReference>
<dbReference type="HAMAP" id="MF_00813">
    <property type="entry name" value="Allantoicase"/>
    <property type="match status" value="1"/>
</dbReference>
<dbReference type="Gene3D" id="2.60.120.260">
    <property type="entry name" value="Galactose-binding domain-like"/>
    <property type="match status" value="2"/>
</dbReference>